<dbReference type="InterPro" id="IPR000832">
    <property type="entry name" value="GPCR_2_secretin-like"/>
</dbReference>
<gene>
    <name evidence="26" type="primary">adgra2</name>
    <name evidence="26" type="ORF">DAT39_002999</name>
</gene>
<dbReference type="Pfam" id="PF01825">
    <property type="entry name" value="GPS"/>
    <property type="match status" value="1"/>
</dbReference>
<dbReference type="InterPro" id="IPR013151">
    <property type="entry name" value="Immunoglobulin_dom"/>
</dbReference>
<dbReference type="InterPro" id="IPR036179">
    <property type="entry name" value="Ig-like_dom_sf"/>
</dbReference>
<feature type="chain" id="PRO_5035262661" description="Adhesion G protein-coupled receptor A2" evidence="21">
    <location>
        <begin position="35"/>
        <end position="892"/>
    </location>
</feature>
<evidence type="ECO:0000256" key="16">
    <source>
        <dbReference type="ARBA" id="ARBA00023224"/>
    </source>
</evidence>
<evidence type="ECO:0000256" key="8">
    <source>
        <dbReference type="ARBA" id="ARBA00022729"/>
    </source>
</evidence>
<dbReference type="InterPro" id="IPR001879">
    <property type="entry name" value="GPCR_2_extracellular_dom"/>
</dbReference>
<reference evidence="26" key="1">
    <citation type="submission" date="2020-07" db="EMBL/GenBank/DDBJ databases">
        <title>Clarias magur genome sequencing, assembly and annotation.</title>
        <authorList>
            <person name="Kushwaha B."/>
            <person name="Kumar R."/>
            <person name="Das P."/>
            <person name="Joshi C.G."/>
            <person name="Kumar D."/>
            <person name="Nagpure N.S."/>
            <person name="Pandey M."/>
            <person name="Agarwal S."/>
            <person name="Srivastava S."/>
            <person name="Singh M."/>
            <person name="Sahoo L."/>
            <person name="Jayasankar P."/>
            <person name="Meher P.K."/>
            <person name="Koringa P.G."/>
            <person name="Iquebal M.A."/>
            <person name="Das S.P."/>
            <person name="Bit A."/>
            <person name="Patnaik S."/>
            <person name="Patel N."/>
            <person name="Shah T.M."/>
            <person name="Hinsu A."/>
            <person name="Jena J.K."/>
        </authorList>
    </citation>
    <scope>NUCLEOTIDE SEQUENCE</scope>
    <source>
        <strain evidence="26">CIFAMagur01</strain>
        <tissue evidence="26">Testis</tissue>
    </source>
</reference>
<dbReference type="GO" id="GO:0060070">
    <property type="term" value="P:canonical Wnt signaling pathway"/>
    <property type="evidence" value="ECO:0007669"/>
    <property type="project" value="UniProtKB-ARBA"/>
</dbReference>
<feature type="domain" description="GAIN-B" evidence="22">
    <location>
        <begin position="582"/>
        <end position="735"/>
    </location>
</feature>
<dbReference type="PROSITE" id="PS50227">
    <property type="entry name" value="G_PROTEIN_RECEP_F2_3"/>
    <property type="match status" value="1"/>
</dbReference>
<dbReference type="InterPro" id="IPR046338">
    <property type="entry name" value="GAIN_dom_sf"/>
</dbReference>
<dbReference type="PROSITE" id="PS51450">
    <property type="entry name" value="LRR"/>
    <property type="match status" value="2"/>
</dbReference>
<keyword evidence="13" id="KW-1015">Disulfide bond</keyword>
<dbReference type="GO" id="GO:0005886">
    <property type="term" value="C:plasma membrane"/>
    <property type="evidence" value="ECO:0007669"/>
    <property type="project" value="UniProtKB-SubCell"/>
</dbReference>
<evidence type="ECO:0000259" key="22">
    <source>
        <dbReference type="PROSITE" id="PS50221"/>
    </source>
</evidence>
<dbReference type="Proteomes" id="UP000727407">
    <property type="component" value="Unassembled WGS sequence"/>
</dbReference>
<dbReference type="FunFam" id="4.10.1240.10:FF:000036">
    <property type="entry name" value="Adhesion G protein-coupled receptor A2"/>
    <property type="match status" value="1"/>
</dbReference>
<dbReference type="OrthoDB" id="6134459at2759"/>
<evidence type="ECO:0000256" key="9">
    <source>
        <dbReference type="ARBA" id="ARBA00022737"/>
    </source>
</evidence>
<evidence type="ECO:0000256" key="11">
    <source>
        <dbReference type="ARBA" id="ARBA00023040"/>
    </source>
</evidence>
<dbReference type="Pfam" id="PF13855">
    <property type="entry name" value="LRR_8"/>
    <property type="match status" value="1"/>
</dbReference>
<evidence type="ECO:0000256" key="2">
    <source>
        <dbReference type="ARBA" id="ARBA00007343"/>
    </source>
</evidence>
<organism evidence="26 27">
    <name type="scientific">Clarias magur</name>
    <name type="common">Asian catfish</name>
    <name type="synonym">Macropteronotus magur</name>
    <dbReference type="NCBI Taxonomy" id="1594786"/>
    <lineage>
        <taxon>Eukaryota</taxon>
        <taxon>Metazoa</taxon>
        <taxon>Chordata</taxon>
        <taxon>Craniata</taxon>
        <taxon>Vertebrata</taxon>
        <taxon>Euteleostomi</taxon>
        <taxon>Actinopterygii</taxon>
        <taxon>Neopterygii</taxon>
        <taxon>Teleostei</taxon>
        <taxon>Ostariophysi</taxon>
        <taxon>Siluriformes</taxon>
        <taxon>Clariidae</taxon>
        <taxon>Clarias</taxon>
    </lineage>
</organism>
<dbReference type="SUPFAM" id="SSF48726">
    <property type="entry name" value="Immunoglobulin"/>
    <property type="match status" value="1"/>
</dbReference>
<dbReference type="GO" id="GO:0090263">
    <property type="term" value="P:positive regulation of canonical Wnt signaling pathway"/>
    <property type="evidence" value="ECO:0007669"/>
    <property type="project" value="TreeGrafter"/>
</dbReference>
<evidence type="ECO:0000256" key="10">
    <source>
        <dbReference type="ARBA" id="ARBA00022989"/>
    </source>
</evidence>
<evidence type="ECO:0000256" key="7">
    <source>
        <dbReference type="ARBA" id="ARBA00022692"/>
    </source>
</evidence>
<dbReference type="Gene3D" id="4.10.1240.10">
    <property type="entry name" value="GPCR, family 2, extracellular hormone receptor domain"/>
    <property type="match status" value="1"/>
</dbReference>
<dbReference type="InterPro" id="IPR001611">
    <property type="entry name" value="Leu-rich_rpt"/>
</dbReference>
<dbReference type="SMART" id="SM00409">
    <property type="entry name" value="IG"/>
    <property type="match status" value="1"/>
</dbReference>
<dbReference type="InterPro" id="IPR032675">
    <property type="entry name" value="LRR_dom_sf"/>
</dbReference>
<dbReference type="PROSITE" id="PS50835">
    <property type="entry name" value="IG_LIKE"/>
    <property type="match status" value="1"/>
</dbReference>
<accession>A0A8J4UV84</accession>
<name>A0A8J4UV84_CLAMG</name>
<dbReference type="InterPro" id="IPR051963">
    <property type="entry name" value="Adhesion_GPCR_A"/>
</dbReference>
<evidence type="ECO:0000256" key="4">
    <source>
        <dbReference type="ARBA" id="ARBA00022614"/>
    </source>
</evidence>
<evidence type="ECO:0000256" key="20">
    <source>
        <dbReference type="SAM" id="Phobius"/>
    </source>
</evidence>
<feature type="transmembrane region" description="Helical" evidence="20">
    <location>
        <begin position="864"/>
        <end position="884"/>
    </location>
</feature>
<feature type="domain" description="G-protein coupled receptors family 2 profile 1" evidence="23">
    <location>
        <begin position="324"/>
        <end position="418"/>
    </location>
</feature>
<dbReference type="GO" id="GO:1990909">
    <property type="term" value="C:Wnt signalosome"/>
    <property type="evidence" value="ECO:0007669"/>
    <property type="project" value="TreeGrafter"/>
</dbReference>
<dbReference type="InterPro" id="IPR000483">
    <property type="entry name" value="Cys-rich_flank_reg_C"/>
</dbReference>
<dbReference type="Gene3D" id="2.60.220.50">
    <property type="match status" value="1"/>
</dbReference>
<keyword evidence="6" id="KW-0879">Wnt signaling pathway</keyword>
<keyword evidence="5" id="KW-0037">Angiogenesis</keyword>
<dbReference type="InterPro" id="IPR017981">
    <property type="entry name" value="GPCR_2-like_7TM"/>
</dbReference>
<comment type="similarity">
    <text evidence="2">Belongs to the G-protein coupled receptor 2 family. Adhesion G-protein coupled receptor (ADGR) subfamily.</text>
</comment>
<keyword evidence="3" id="KW-1003">Cell membrane</keyword>
<keyword evidence="15" id="KW-0325">Glycoprotein</keyword>
<dbReference type="Pfam" id="PF00560">
    <property type="entry name" value="LRR_1"/>
    <property type="match status" value="1"/>
</dbReference>
<dbReference type="Gene3D" id="3.80.10.10">
    <property type="entry name" value="Ribonuclease Inhibitor"/>
    <property type="match status" value="1"/>
</dbReference>
<evidence type="ECO:0000256" key="14">
    <source>
        <dbReference type="ARBA" id="ARBA00023170"/>
    </source>
</evidence>
<comment type="caution">
    <text evidence="26">The sequence shown here is derived from an EMBL/GenBank/DDBJ whole genome shotgun (WGS) entry which is preliminary data.</text>
</comment>
<dbReference type="SUPFAM" id="SSF111418">
    <property type="entry name" value="Hormone receptor domain"/>
    <property type="match status" value="1"/>
</dbReference>
<feature type="transmembrane region" description="Helical" evidence="20">
    <location>
        <begin position="781"/>
        <end position="804"/>
    </location>
</feature>
<dbReference type="GO" id="GO:0004930">
    <property type="term" value="F:G protein-coupled receptor activity"/>
    <property type="evidence" value="ECO:0007669"/>
    <property type="project" value="UniProtKB-KW"/>
</dbReference>
<dbReference type="InterPro" id="IPR013783">
    <property type="entry name" value="Ig-like_fold"/>
</dbReference>
<dbReference type="Gene3D" id="1.20.1070.10">
    <property type="entry name" value="Rhodopsin 7-helix transmembrane proteins"/>
    <property type="match status" value="1"/>
</dbReference>
<keyword evidence="11" id="KW-0297">G-protein coupled receptor</keyword>
<feature type="non-terminal residue" evidence="26">
    <location>
        <position position="892"/>
    </location>
</feature>
<keyword evidence="14 26" id="KW-0675">Receptor</keyword>
<dbReference type="SMART" id="SM00082">
    <property type="entry name" value="LRRCT"/>
    <property type="match status" value="1"/>
</dbReference>
<keyword evidence="7 20" id="KW-0812">Transmembrane</keyword>
<evidence type="ECO:0000256" key="21">
    <source>
        <dbReference type="SAM" id="SignalP"/>
    </source>
</evidence>
<dbReference type="SUPFAM" id="SSF52058">
    <property type="entry name" value="L domain-like"/>
    <property type="match status" value="1"/>
</dbReference>
<keyword evidence="12 20" id="KW-0472">Membrane</keyword>
<dbReference type="PROSITE" id="PS50221">
    <property type="entry name" value="GAIN_B"/>
    <property type="match status" value="1"/>
</dbReference>
<dbReference type="FunFam" id="3.80.10.10:FF:000287">
    <property type="entry name" value="adhesion G protein-coupled receptor A3"/>
    <property type="match status" value="1"/>
</dbReference>
<keyword evidence="10 20" id="KW-1133">Transmembrane helix</keyword>
<dbReference type="PROSITE" id="PS50261">
    <property type="entry name" value="G_PROTEIN_RECEP_F2_4"/>
    <property type="match status" value="1"/>
</dbReference>
<dbReference type="Pfam" id="PF26588">
    <property type="entry name" value="GAIN_ADGRA3"/>
    <property type="match status" value="1"/>
</dbReference>
<keyword evidence="16" id="KW-0807">Transducer</keyword>
<dbReference type="AlphaFoldDB" id="A0A8J4UV84"/>
<feature type="domain" description="G-protein coupled receptors family 2 profile 2" evidence="24">
    <location>
        <begin position="745"/>
        <end position="892"/>
    </location>
</feature>
<keyword evidence="17" id="KW-0393">Immunoglobulin domain</keyword>
<evidence type="ECO:0000256" key="13">
    <source>
        <dbReference type="ARBA" id="ARBA00023157"/>
    </source>
</evidence>
<dbReference type="Pfam" id="PF00047">
    <property type="entry name" value="ig"/>
    <property type="match status" value="1"/>
</dbReference>
<feature type="transmembrane region" description="Helical" evidence="20">
    <location>
        <begin position="816"/>
        <end position="837"/>
    </location>
</feature>
<evidence type="ECO:0000256" key="18">
    <source>
        <dbReference type="ARBA" id="ARBA00070458"/>
    </source>
</evidence>
<keyword evidence="8 21" id="KW-0732">Signal</keyword>
<dbReference type="Pfam" id="PF00002">
    <property type="entry name" value="7tm_2"/>
    <property type="match status" value="1"/>
</dbReference>
<evidence type="ECO:0000256" key="3">
    <source>
        <dbReference type="ARBA" id="ARBA00022475"/>
    </source>
</evidence>
<evidence type="ECO:0000259" key="24">
    <source>
        <dbReference type="PROSITE" id="PS50261"/>
    </source>
</evidence>
<dbReference type="InterPro" id="IPR003599">
    <property type="entry name" value="Ig_sub"/>
</dbReference>
<evidence type="ECO:0000259" key="23">
    <source>
        <dbReference type="PROSITE" id="PS50227"/>
    </source>
</evidence>
<evidence type="ECO:0000256" key="12">
    <source>
        <dbReference type="ARBA" id="ARBA00023136"/>
    </source>
</evidence>
<evidence type="ECO:0000313" key="27">
    <source>
        <dbReference type="Proteomes" id="UP000727407"/>
    </source>
</evidence>
<dbReference type="InterPro" id="IPR036445">
    <property type="entry name" value="GPCR_2_extracell_dom_sf"/>
</dbReference>
<evidence type="ECO:0000256" key="1">
    <source>
        <dbReference type="ARBA" id="ARBA00004651"/>
    </source>
</evidence>
<dbReference type="GO" id="GO:0007417">
    <property type="term" value="P:central nervous system development"/>
    <property type="evidence" value="ECO:0007669"/>
    <property type="project" value="TreeGrafter"/>
</dbReference>
<comment type="subcellular location">
    <subcellularLocation>
        <location evidence="1">Cell membrane</location>
        <topology evidence="1">Multi-pass membrane protein</topology>
    </subcellularLocation>
</comment>
<evidence type="ECO:0000256" key="5">
    <source>
        <dbReference type="ARBA" id="ARBA00022657"/>
    </source>
</evidence>
<protein>
    <recommendedName>
        <fullName evidence="18">Adhesion G protein-coupled receptor A2</fullName>
    </recommendedName>
    <alternativeName>
        <fullName evidence="19">G-protein coupled receptor 124</fullName>
    </alternativeName>
</protein>
<dbReference type="EMBL" id="QNUK01000023">
    <property type="protein sequence ID" value="KAF5907327.1"/>
    <property type="molecule type" value="Genomic_DNA"/>
</dbReference>
<dbReference type="PANTHER" id="PTHR45930">
    <property type="entry name" value="G-PROTEIN COUPLED RECEPTOR 124-LIKE PROTEIN"/>
    <property type="match status" value="1"/>
</dbReference>
<sequence>MLRRRSARLSFRYRSLLVPLLLLLLLLHLGCARACRELLSSGCSCTDERSKGHAAQAGARKRVSCVGKELTETPRASLMPNRTVSLNLSNNRIRVLRNGSFAGLYLLDKLDLKSNLISTIMPGAFQGLTALRKLDLSNNRIGCLTPDMFQGLTNLTKLNISGNIFSSLEPNIFQELPSLKLVNFDSEFLSCDCGLQWVPGFFRTSSARLGEETFCTYPRRFQNRPLRELKESDLTCEGPLELHTLFLLPSLRQVVFKGDRLPFHCTAARVDKITAVHWRHKGRSVSNNPESGVILEDSVLHDCTVITSELILSNVHVDASGEWECVVTTGRGNISRSVEIVVLENSATFCPEQRVANNRGEFRWPRTLAGITSYQYCLQLRYPSLAGGGAVDQKRASRHCDRSGRWQEGDYSQCLYTNDITNVLHTFMLMPMNASNAVTLAHQVRTYTLEAAGFTDTVDVFYVSQMMDKFHNYLDQSRELSEVLVEMGSNLMQVDDKILYQAQKDQKACSTVVCSLETLAWPQLHPNAQDLSMISQNIVMEAHLIRPAHFTGMTCTAYERQDGSSASGLDVIESTQEQHLRFRCTTGAHNMSLSAFPLKNAVALASVSLPPSLFPPNAPAECKLQFVAFRTGGFFPFIGNVSSGARRRRVNTPVIYVGLDGCTMWNQSAPIIVSLRHKSSGDDPVAAHWSLHDLKHNGSWSTDGCQLAHSDASISTLRCTVLSNYAVLQEVPEFPGLPSGLVEVLHPVVYTCTAVLLLCLFTIIFTYILHHSSIRITRKSWHTLLNTCFHIAMTTAVFAGGITLTSHKIACQTVGIVLHYSSLSTLLWIGVSARVLYKEALWRSPRQPEGEGAVVPTQRPMLRFYLIGGGVPLIVCGITAAVNINNYGDNIP</sequence>
<dbReference type="SMART" id="SM00369">
    <property type="entry name" value="LRR_TYP"/>
    <property type="match status" value="4"/>
</dbReference>
<dbReference type="InterPro" id="IPR058808">
    <property type="entry name" value="GAIN_ADGRA2/3"/>
</dbReference>
<evidence type="ECO:0000259" key="25">
    <source>
        <dbReference type="PROSITE" id="PS50835"/>
    </source>
</evidence>
<feature type="domain" description="Ig-like" evidence="25">
    <location>
        <begin position="239"/>
        <end position="341"/>
    </location>
</feature>
<evidence type="ECO:0000313" key="26">
    <source>
        <dbReference type="EMBL" id="KAF5907327.1"/>
    </source>
</evidence>
<feature type="signal peptide" evidence="21">
    <location>
        <begin position="1"/>
        <end position="34"/>
    </location>
</feature>
<dbReference type="InterPro" id="IPR000203">
    <property type="entry name" value="GPS"/>
</dbReference>
<keyword evidence="4" id="KW-0433">Leucine-rich repeat</keyword>
<dbReference type="InterPro" id="IPR007110">
    <property type="entry name" value="Ig-like_dom"/>
</dbReference>
<dbReference type="GO" id="GO:0002040">
    <property type="term" value="P:sprouting angiogenesis"/>
    <property type="evidence" value="ECO:0007669"/>
    <property type="project" value="TreeGrafter"/>
</dbReference>
<evidence type="ECO:0000256" key="19">
    <source>
        <dbReference type="ARBA" id="ARBA00082043"/>
    </source>
</evidence>
<evidence type="ECO:0000256" key="15">
    <source>
        <dbReference type="ARBA" id="ARBA00023180"/>
    </source>
</evidence>
<dbReference type="InterPro" id="IPR003591">
    <property type="entry name" value="Leu-rich_rpt_typical-subtyp"/>
</dbReference>
<dbReference type="PANTHER" id="PTHR45930:SF1">
    <property type="entry name" value="ADHESION G PROTEIN-COUPLED RECEPTOR A2"/>
    <property type="match status" value="1"/>
</dbReference>
<dbReference type="Gene3D" id="2.60.40.10">
    <property type="entry name" value="Immunoglobulins"/>
    <property type="match status" value="1"/>
</dbReference>
<keyword evidence="9" id="KW-0677">Repeat</keyword>
<keyword evidence="27" id="KW-1185">Reference proteome</keyword>
<evidence type="ECO:0000256" key="17">
    <source>
        <dbReference type="ARBA" id="ARBA00023319"/>
    </source>
</evidence>
<proteinExistence type="inferred from homology"/>
<dbReference type="InterPro" id="IPR057244">
    <property type="entry name" value="GAIN_B"/>
</dbReference>
<feature type="transmembrane region" description="Helical" evidence="20">
    <location>
        <begin position="748"/>
        <end position="769"/>
    </location>
</feature>
<evidence type="ECO:0000256" key="6">
    <source>
        <dbReference type="ARBA" id="ARBA00022687"/>
    </source>
</evidence>